<proteinExistence type="predicted"/>
<name>A0ABD2WTH7_9HYME</name>
<dbReference type="Proteomes" id="UP001627154">
    <property type="component" value="Unassembled WGS sequence"/>
</dbReference>
<gene>
    <name evidence="2" type="ORF">TKK_009770</name>
</gene>
<keyword evidence="3" id="KW-1185">Reference proteome</keyword>
<feature type="region of interest" description="Disordered" evidence="1">
    <location>
        <begin position="25"/>
        <end position="45"/>
    </location>
</feature>
<evidence type="ECO:0000313" key="3">
    <source>
        <dbReference type="Proteomes" id="UP001627154"/>
    </source>
</evidence>
<feature type="region of interest" description="Disordered" evidence="1">
    <location>
        <begin position="125"/>
        <end position="145"/>
    </location>
</feature>
<evidence type="ECO:0000313" key="2">
    <source>
        <dbReference type="EMBL" id="KAL3396366.1"/>
    </source>
</evidence>
<sequence length="268" mass="30802">MDPIAEVVKTFPDLKIQIDSLLSSAQGEKAADRDQTSSSKQPAMDDEFGKCMPDCCKYQELANYSMWETGLDCHDGPSEVVELMRQIIAEQRRWDTQIRRPMITEMREQWLLLTKLQKAHDKLVGGVSDDSDNEEECKRSGQNEAGRLRPVQCDGALPKAKRLKTAETAANQEPDYDDYQDAEFARLERLCEKYGSSAGKDDNSDDFDFPNEILQSTADQVINVARRVNEAKRHFDRLKRRYEVAEQKQTSWLLDRLKELREKDGNTM</sequence>
<accession>A0ABD2WTH7</accession>
<dbReference type="AlphaFoldDB" id="A0ABD2WTH7"/>
<reference evidence="2 3" key="1">
    <citation type="journal article" date="2024" name="bioRxiv">
        <title>A reference genome for Trichogramma kaykai: A tiny desert-dwelling parasitoid wasp with competing sex-ratio distorters.</title>
        <authorList>
            <person name="Culotta J."/>
            <person name="Lindsey A.R."/>
        </authorList>
    </citation>
    <scope>NUCLEOTIDE SEQUENCE [LARGE SCALE GENOMIC DNA]</scope>
    <source>
        <strain evidence="2 3">KSX58</strain>
    </source>
</reference>
<evidence type="ECO:0000256" key="1">
    <source>
        <dbReference type="SAM" id="MobiDB-lite"/>
    </source>
</evidence>
<protein>
    <submittedName>
        <fullName evidence="2">Uncharacterized protein</fullName>
    </submittedName>
</protein>
<comment type="caution">
    <text evidence="2">The sequence shown here is derived from an EMBL/GenBank/DDBJ whole genome shotgun (WGS) entry which is preliminary data.</text>
</comment>
<dbReference type="EMBL" id="JBJJXI010000072">
    <property type="protein sequence ID" value="KAL3396366.1"/>
    <property type="molecule type" value="Genomic_DNA"/>
</dbReference>
<organism evidence="2 3">
    <name type="scientific">Trichogramma kaykai</name>
    <dbReference type="NCBI Taxonomy" id="54128"/>
    <lineage>
        <taxon>Eukaryota</taxon>
        <taxon>Metazoa</taxon>
        <taxon>Ecdysozoa</taxon>
        <taxon>Arthropoda</taxon>
        <taxon>Hexapoda</taxon>
        <taxon>Insecta</taxon>
        <taxon>Pterygota</taxon>
        <taxon>Neoptera</taxon>
        <taxon>Endopterygota</taxon>
        <taxon>Hymenoptera</taxon>
        <taxon>Apocrita</taxon>
        <taxon>Proctotrupomorpha</taxon>
        <taxon>Chalcidoidea</taxon>
        <taxon>Trichogrammatidae</taxon>
        <taxon>Trichogramma</taxon>
    </lineage>
</organism>